<keyword evidence="2" id="KW-1133">Transmembrane helix</keyword>
<dbReference type="EMBL" id="CP121472">
    <property type="protein sequence ID" value="WPL18508.1"/>
    <property type="molecule type" value="Genomic_DNA"/>
</dbReference>
<feature type="region of interest" description="Disordered" evidence="1">
    <location>
        <begin position="40"/>
        <end position="61"/>
    </location>
</feature>
<evidence type="ECO:0000256" key="2">
    <source>
        <dbReference type="SAM" id="Phobius"/>
    </source>
</evidence>
<keyword evidence="4" id="KW-1185">Reference proteome</keyword>
<sequence>MTAQQNKSIALAVALLGLILTIAGPLLPGGERLERNSPAYTGHVTDLAGGGTDPKDAQSQPLLAGTSAGEVWRYQDGLWQHLPLDFGGHPITTIIGDPAKHPVGTGAGLYNPPPGTQFSERVGDLMQTPLGLVIGNDRGIHLLAPEGNQLLNAGMNVYRFIRQNNQGQTYLHAGTVGAGVHSTTVEAMGNDWPANNQGLPRDAYVYSFAVTEGGKLIAGTKSGLFWQSRPGDTWQPLDAEHGKTRVLALYLAPATQDRPQHLWIGTDGHLLHVDLIETADALKVASTATAVHQSEGALPYGISWIRPVPNGVMISAGAVYQWGPVRLPGWYWISISGIVLLLIAGWMLPGREENPDSSTATPE</sequence>
<dbReference type="Gene3D" id="2.130.10.10">
    <property type="entry name" value="YVTN repeat-like/Quinoprotein amine dehydrogenase"/>
    <property type="match status" value="1"/>
</dbReference>
<keyword evidence="2" id="KW-0472">Membrane</keyword>
<dbReference type="InterPro" id="IPR015943">
    <property type="entry name" value="WD40/YVTN_repeat-like_dom_sf"/>
</dbReference>
<dbReference type="SUPFAM" id="SSF110296">
    <property type="entry name" value="Oligoxyloglucan reducing end-specific cellobiohydrolase"/>
    <property type="match status" value="1"/>
</dbReference>
<feature type="transmembrane region" description="Helical" evidence="2">
    <location>
        <begin position="329"/>
        <end position="348"/>
    </location>
</feature>
<dbReference type="RefSeq" id="WP_328984267.1">
    <property type="nucleotide sequence ID" value="NZ_CP121472.1"/>
</dbReference>
<protein>
    <submittedName>
        <fullName evidence="3">Uncharacterized protein</fullName>
    </submittedName>
</protein>
<dbReference type="Proteomes" id="UP001432180">
    <property type="component" value="Chromosome"/>
</dbReference>
<evidence type="ECO:0000256" key="1">
    <source>
        <dbReference type="SAM" id="MobiDB-lite"/>
    </source>
</evidence>
<proteinExistence type="predicted"/>
<organism evidence="3 4">
    <name type="scientific">Thiorhodovibrio winogradskyi</name>
    <dbReference type="NCBI Taxonomy" id="77007"/>
    <lineage>
        <taxon>Bacteria</taxon>
        <taxon>Pseudomonadati</taxon>
        <taxon>Pseudomonadota</taxon>
        <taxon>Gammaproteobacteria</taxon>
        <taxon>Chromatiales</taxon>
        <taxon>Chromatiaceae</taxon>
        <taxon>Thiorhodovibrio</taxon>
    </lineage>
</organism>
<gene>
    <name evidence="3" type="ORF">Thiowin_03581</name>
</gene>
<name>A0ABZ0SDX7_9GAMM</name>
<accession>A0ABZ0SDX7</accession>
<evidence type="ECO:0000313" key="3">
    <source>
        <dbReference type="EMBL" id="WPL18508.1"/>
    </source>
</evidence>
<reference evidence="3 4" key="1">
    <citation type="journal article" date="2023" name="Microorganisms">
        <title>Thiorhodovibrio frisius and Trv. litoralis spp. nov., Two Novel Members from a Clade of Fastidious Purple Sulfur Bacteria That Exhibit Unique Red-Shifted Light-Harvesting Capabilities.</title>
        <authorList>
            <person name="Methner A."/>
            <person name="Kuzyk S.B."/>
            <person name="Petersen J."/>
            <person name="Bauer S."/>
            <person name="Brinkmann H."/>
            <person name="Sichau K."/>
            <person name="Wanner G."/>
            <person name="Wolf J."/>
            <person name="Neumann-Schaal M."/>
            <person name="Henke P."/>
            <person name="Tank M."/>
            <person name="Sproer C."/>
            <person name="Bunk B."/>
            <person name="Overmann J."/>
        </authorList>
    </citation>
    <scope>NUCLEOTIDE SEQUENCE [LARGE SCALE GENOMIC DNA]</scope>
    <source>
        <strain evidence="3 4">DSM 6702</strain>
    </source>
</reference>
<keyword evidence="2" id="KW-0812">Transmembrane</keyword>
<evidence type="ECO:0000313" key="4">
    <source>
        <dbReference type="Proteomes" id="UP001432180"/>
    </source>
</evidence>